<dbReference type="Proteomes" id="UP000181936">
    <property type="component" value="Chromosome"/>
</dbReference>
<sequence>MARKVWGVDSANPVTQELYECVKNKFGTPKFWGRYLTEIPNDSCALTKGEIDFLHSKEMKIMPIYNVRKESIGYEEAKLATRNAVFHARRLGIPENTLLFAQVEKTYKIDAEWIRGWIETMIPTGYRSGIYHDSLEGGFTEAYCKAIQENKELEKQVILWSATPEIGTTSERKSPKYTPAKPNGKANVWVWQYGRNSSKCSIATNLADERVQQFLF</sequence>
<gene>
    <name evidence="2" type="ORF">A9C19_12430</name>
</gene>
<name>A0A1L3MT31_9BACI</name>
<proteinExistence type="predicted"/>
<dbReference type="SUPFAM" id="SSF51445">
    <property type="entry name" value="(Trans)glycosidases"/>
    <property type="match status" value="1"/>
</dbReference>
<dbReference type="InterPro" id="IPR015020">
    <property type="entry name" value="Rv2525c-like_Glyco_Hydro-like"/>
</dbReference>
<protein>
    <recommendedName>
        <fullName evidence="1">Rv2525c-like glycoside hydrolase-like domain-containing protein</fullName>
    </recommendedName>
</protein>
<dbReference type="OrthoDB" id="2080590at2"/>
<dbReference type="KEGG" id="bwh:A9C19_12430"/>
<dbReference type="Pfam" id="PF08924">
    <property type="entry name" value="Rv2525c_GlyHyd-like"/>
    <property type="match status" value="1"/>
</dbReference>
<dbReference type="InterPro" id="IPR017853">
    <property type="entry name" value="GH"/>
</dbReference>
<feature type="domain" description="Rv2525c-like glycoside hydrolase-like" evidence="1">
    <location>
        <begin position="31"/>
        <end position="168"/>
    </location>
</feature>
<evidence type="ECO:0000259" key="1">
    <source>
        <dbReference type="Pfam" id="PF08924"/>
    </source>
</evidence>
<dbReference type="RefSeq" id="WP_072580285.1">
    <property type="nucleotide sequence ID" value="NZ_CP016020.1"/>
</dbReference>
<dbReference type="AlphaFoldDB" id="A0A1L3MT31"/>
<dbReference type="Gene3D" id="3.20.20.80">
    <property type="entry name" value="Glycosidases"/>
    <property type="match status" value="1"/>
</dbReference>
<dbReference type="STRING" id="1547283.A9C19_12430"/>
<reference evidence="2 3" key="1">
    <citation type="journal article" date="2016" name="Sci. Rep.">
        <title>Complete genome sequence and transcriptomic analysis of a novel marine strain Bacillus weihaiensis reveals the mechanism of brown algae degradation.</title>
        <authorList>
            <person name="Zhu Y."/>
            <person name="Chen P."/>
            <person name="Bao Y."/>
            <person name="Men Y."/>
            <person name="Zeng Y."/>
            <person name="Yang J."/>
            <person name="Sun J."/>
            <person name="Sun Y."/>
        </authorList>
    </citation>
    <scope>NUCLEOTIDE SEQUENCE [LARGE SCALE GENOMIC DNA]</scope>
    <source>
        <strain evidence="2 3">Alg07</strain>
    </source>
</reference>
<accession>A0A1L3MT31</accession>
<evidence type="ECO:0000313" key="3">
    <source>
        <dbReference type="Proteomes" id="UP000181936"/>
    </source>
</evidence>
<dbReference type="EMBL" id="CP016020">
    <property type="protein sequence ID" value="APH05495.1"/>
    <property type="molecule type" value="Genomic_DNA"/>
</dbReference>
<keyword evidence="3" id="KW-1185">Reference proteome</keyword>
<evidence type="ECO:0000313" key="2">
    <source>
        <dbReference type="EMBL" id="APH05495.1"/>
    </source>
</evidence>
<organism evidence="2 3">
    <name type="scientific">Bacillus weihaiensis</name>
    <dbReference type="NCBI Taxonomy" id="1547283"/>
    <lineage>
        <taxon>Bacteria</taxon>
        <taxon>Bacillati</taxon>
        <taxon>Bacillota</taxon>
        <taxon>Bacilli</taxon>
        <taxon>Bacillales</taxon>
        <taxon>Bacillaceae</taxon>
        <taxon>Bacillus</taxon>
    </lineage>
</organism>